<keyword evidence="1" id="KW-0812">Transmembrane</keyword>
<sequence>MMNIDTGLQRAQWIAYLAIMRYGYGGGYVFLSGVYNAQADCSMRDNWLSNSTCGRVRFPPALEAKIMRYHQIWSTLAQNVLKRFVVSLVLSGLASKAVLLSGICNTMRISPFINSAESTVIMNGGDLILILSLWVSTILGPHFILVFVQ</sequence>
<keyword evidence="1" id="KW-1133">Transmembrane helix</keyword>
<proteinExistence type="predicted"/>
<gene>
    <name evidence="2" type="ORF">NPIL_189481</name>
</gene>
<evidence type="ECO:0000256" key="1">
    <source>
        <dbReference type="SAM" id="Phobius"/>
    </source>
</evidence>
<dbReference type="AlphaFoldDB" id="A0A8X6NKU0"/>
<keyword evidence="3" id="KW-1185">Reference proteome</keyword>
<evidence type="ECO:0000313" key="3">
    <source>
        <dbReference type="Proteomes" id="UP000887013"/>
    </source>
</evidence>
<dbReference type="EMBL" id="BMAW01058786">
    <property type="protein sequence ID" value="GFT18027.1"/>
    <property type="molecule type" value="Genomic_DNA"/>
</dbReference>
<keyword evidence="1" id="KW-0472">Membrane</keyword>
<name>A0A8X6NKU0_NEPPI</name>
<evidence type="ECO:0000313" key="2">
    <source>
        <dbReference type="EMBL" id="GFT18027.1"/>
    </source>
</evidence>
<comment type="caution">
    <text evidence="2">The sequence shown here is derived from an EMBL/GenBank/DDBJ whole genome shotgun (WGS) entry which is preliminary data.</text>
</comment>
<feature type="transmembrane region" description="Helical" evidence="1">
    <location>
        <begin position="84"/>
        <end position="108"/>
    </location>
</feature>
<dbReference type="Proteomes" id="UP000887013">
    <property type="component" value="Unassembled WGS sequence"/>
</dbReference>
<feature type="transmembrane region" description="Helical" evidence="1">
    <location>
        <begin position="128"/>
        <end position="148"/>
    </location>
</feature>
<accession>A0A8X6NKU0</accession>
<organism evidence="2 3">
    <name type="scientific">Nephila pilipes</name>
    <name type="common">Giant wood spider</name>
    <name type="synonym">Nephila maculata</name>
    <dbReference type="NCBI Taxonomy" id="299642"/>
    <lineage>
        <taxon>Eukaryota</taxon>
        <taxon>Metazoa</taxon>
        <taxon>Ecdysozoa</taxon>
        <taxon>Arthropoda</taxon>
        <taxon>Chelicerata</taxon>
        <taxon>Arachnida</taxon>
        <taxon>Araneae</taxon>
        <taxon>Araneomorphae</taxon>
        <taxon>Entelegynae</taxon>
        <taxon>Araneoidea</taxon>
        <taxon>Nephilidae</taxon>
        <taxon>Nephila</taxon>
    </lineage>
</organism>
<reference evidence="2" key="1">
    <citation type="submission" date="2020-08" db="EMBL/GenBank/DDBJ databases">
        <title>Multicomponent nature underlies the extraordinary mechanical properties of spider dragline silk.</title>
        <authorList>
            <person name="Kono N."/>
            <person name="Nakamura H."/>
            <person name="Mori M."/>
            <person name="Yoshida Y."/>
            <person name="Ohtoshi R."/>
            <person name="Malay A.D."/>
            <person name="Moran D.A.P."/>
            <person name="Tomita M."/>
            <person name="Numata K."/>
            <person name="Arakawa K."/>
        </authorList>
    </citation>
    <scope>NUCLEOTIDE SEQUENCE</scope>
</reference>
<protein>
    <submittedName>
        <fullName evidence="2">Uncharacterized protein</fullName>
    </submittedName>
</protein>